<dbReference type="PANTHER" id="PTHR30302">
    <property type="entry name" value="HYDROGENASE 1 MATURATION PROTEASE"/>
    <property type="match status" value="1"/>
</dbReference>
<dbReference type="RefSeq" id="WP_338178520.1">
    <property type="nucleotide sequence ID" value="NZ_JAEKNQ010000031.1"/>
</dbReference>
<dbReference type="Proteomes" id="UP000620075">
    <property type="component" value="Unassembled WGS sequence"/>
</dbReference>
<dbReference type="Gene3D" id="3.40.50.1450">
    <property type="entry name" value="HybD-like"/>
    <property type="match status" value="1"/>
</dbReference>
<comment type="similarity">
    <text evidence="1">Belongs to the peptidase A31 family.</text>
</comment>
<evidence type="ECO:0000256" key="1">
    <source>
        <dbReference type="ARBA" id="ARBA00006814"/>
    </source>
</evidence>
<comment type="caution">
    <text evidence="5">The sequence shown here is derived from an EMBL/GenBank/DDBJ whole genome shotgun (WGS) entry which is preliminary data.</text>
</comment>
<evidence type="ECO:0000256" key="4">
    <source>
        <dbReference type="ARBA" id="ARBA00022801"/>
    </source>
</evidence>
<name>A0A934NC49_9BACT</name>
<keyword evidence="4" id="KW-0378">Hydrolase</keyword>
<evidence type="ECO:0000256" key="2">
    <source>
        <dbReference type="ARBA" id="ARBA00022670"/>
    </source>
</evidence>
<dbReference type="AlphaFoldDB" id="A0A934NC49"/>
<evidence type="ECO:0000313" key="6">
    <source>
        <dbReference type="Proteomes" id="UP000620075"/>
    </source>
</evidence>
<dbReference type="EMBL" id="JAEKNQ010000031">
    <property type="protein sequence ID" value="MBJ7603096.1"/>
    <property type="molecule type" value="Genomic_DNA"/>
</dbReference>
<dbReference type="SUPFAM" id="SSF53163">
    <property type="entry name" value="HybD-like"/>
    <property type="match status" value="1"/>
</dbReference>
<dbReference type="Pfam" id="PF01750">
    <property type="entry name" value="HycI"/>
    <property type="match status" value="1"/>
</dbReference>
<dbReference type="CDD" id="cd06068">
    <property type="entry name" value="H2MP_like-1"/>
    <property type="match status" value="1"/>
</dbReference>
<gene>
    <name evidence="5" type="ORF">JF888_07910</name>
</gene>
<dbReference type="GO" id="GO:0008047">
    <property type="term" value="F:enzyme activator activity"/>
    <property type="evidence" value="ECO:0007669"/>
    <property type="project" value="InterPro"/>
</dbReference>
<accession>A0A934NC49</accession>
<organism evidence="5 6">
    <name type="scientific">Candidatus Dormiibacter inghamiae</name>
    <dbReference type="NCBI Taxonomy" id="3127013"/>
    <lineage>
        <taxon>Bacteria</taxon>
        <taxon>Bacillati</taxon>
        <taxon>Candidatus Dormiibacterota</taxon>
        <taxon>Candidatus Dormibacteria</taxon>
        <taxon>Candidatus Dormibacterales</taxon>
        <taxon>Candidatus Dormibacteraceae</taxon>
        <taxon>Candidatus Dormiibacter</taxon>
    </lineage>
</organism>
<dbReference type="GO" id="GO:0004190">
    <property type="term" value="F:aspartic-type endopeptidase activity"/>
    <property type="evidence" value="ECO:0007669"/>
    <property type="project" value="UniProtKB-KW"/>
</dbReference>
<dbReference type="PRINTS" id="PR00446">
    <property type="entry name" value="HYDRGNUPTAKE"/>
</dbReference>
<dbReference type="NCBIfam" id="TIGR00072">
    <property type="entry name" value="hydrog_prot"/>
    <property type="match status" value="1"/>
</dbReference>
<evidence type="ECO:0000313" key="5">
    <source>
        <dbReference type="EMBL" id="MBJ7603096.1"/>
    </source>
</evidence>
<keyword evidence="3" id="KW-0064">Aspartyl protease</keyword>
<reference evidence="5 6" key="1">
    <citation type="submission" date="2020-10" db="EMBL/GenBank/DDBJ databases">
        <title>Ca. Dormibacterota MAGs.</title>
        <authorList>
            <person name="Montgomery K."/>
        </authorList>
    </citation>
    <scope>NUCLEOTIDE SEQUENCE [LARGE SCALE GENOMIC DNA]</scope>
    <source>
        <strain evidence="5">SC8811_S16_3</strain>
    </source>
</reference>
<keyword evidence="2 5" id="KW-0645">Protease</keyword>
<dbReference type="PANTHER" id="PTHR30302:SF1">
    <property type="entry name" value="HYDROGENASE 2 MATURATION PROTEASE"/>
    <property type="match status" value="1"/>
</dbReference>
<proteinExistence type="inferred from homology"/>
<dbReference type="InterPro" id="IPR023430">
    <property type="entry name" value="Pept_HybD-like_dom_sf"/>
</dbReference>
<evidence type="ECO:0000256" key="3">
    <source>
        <dbReference type="ARBA" id="ARBA00022750"/>
    </source>
</evidence>
<sequence>MREGRILVAGIGNVFLGDDGFGVEVVARLRERPHSTDIDIADFGIRGFDLAYALMEDYEAAILIDALPLGKKPGTVHVLEPEVDALAGVALIDSHSMNPMEVFKHVKQLGGKLPRTLIVGCEPASFGSDAGRMSLSRPVRAAVTKAVDIVETLLQRLSQKEEVA</sequence>
<dbReference type="GO" id="GO:0016485">
    <property type="term" value="P:protein processing"/>
    <property type="evidence" value="ECO:0007669"/>
    <property type="project" value="TreeGrafter"/>
</dbReference>
<dbReference type="InterPro" id="IPR000671">
    <property type="entry name" value="Peptidase_A31"/>
</dbReference>
<protein>
    <submittedName>
        <fullName evidence="5">Hydrogenase maturation protease</fullName>
    </submittedName>
</protein>